<name>A0A2S5KRH8_9PROT</name>
<evidence type="ECO:0000256" key="1">
    <source>
        <dbReference type="ARBA" id="ARBA00022729"/>
    </source>
</evidence>
<organism evidence="3 4">
    <name type="scientific">Proteobacteria bacterium 228</name>
    <dbReference type="NCBI Taxonomy" id="2083153"/>
    <lineage>
        <taxon>Bacteria</taxon>
        <taxon>Pseudomonadati</taxon>
        <taxon>Pseudomonadota</taxon>
    </lineage>
</organism>
<dbReference type="Gene3D" id="3.10.105.10">
    <property type="entry name" value="Dipeptide-binding Protein, Domain 3"/>
    <property type="match status" value="1"/>
</dbReference>
<evidence type="ECO:0000259" key="2">
    <source>
        <dbReference type="Pfam" id="PF00496"/>
    </source>
</evidence>
<dbReference type="GO" id="GO:0030288">
    <property type="term" value="C:outer membrane-bounded periplasmic space"/>
    <property type="evidence" value="ECO:0007669"/>
    <property type="project" value="TreeGrafter"/>
</dbReference>
<dbReference type="PIRSF" id="PIRSF002741">
    <property type="entry name" value="MppA"/>
    <property type="match status" value="1"/>
</dbReference>
<dbReference type="OrthoDB" id="5287567at2"/>
<dbReference type="AlphaFoldDB" id="A0A2S5KRH8"/>
<dbReference type="InterPro" id="IPR039424">
    <property type="entry name" value="SBP_5"/>
</dbReference>
<sequence>MILLSCFQLAQAADDTAAASPATSAATVAQPQATAQHAWAMYGAPKYPADFSHFEYANPDAPKGGTLKRSAMGTFDSLNSFISKGTPAAASTLLYDTLMVHSQDETSSIYGLIAQTITVPPERTWVEFGINPNARFQDGQPITAADVKFSFETLINKGSPLYAVYYHDVTGVEIKDPLTIRFTFRDGNNRELPLILGQLPIFPAHYWQDKDFAAANLTVPVGSGAYTVEKIIPGRTIVYKRLDNYWAKDLPSRKGIDNFDHLSYDYYRDGDVALEAFKAGEFDLRQENSASRWVTRYDIPAVHDGRILKLSIPDHNPSGMQGYIYNTRRELFQNIKVREALAYAYDFEWANKNLSYGGLTRTRSYFMNSEMESTGTPSADELSLLEPLKDEVPARVFSEQYNPPQTDGSGNIRPQLRQALRILREGGWEIHGNRLLSDKTGEQMRFELLIYSDPGMERTVLPYIRNLRRLGIDVEIRRVDITQFINRLRSFDFDMTVAVIPMSNSPGNELRDYFNSANANVPDSSNLAGISNPAVDTLVEKIINAPSKEMFVAACQALDRVLLWNFYLVPQFTIPDTHIAVWDKFGRPSTLPLYSPGIDTWWAKSAEHAASSQGNP</sequence>
<dbReference type="GO" id="GO:0015833">
    <property type="term" value="P:peptide transport"/>
    <property type="evidence" value="ECO:0007669"/>
    <property type="project" value="TreeGrafter"/>
</dbReference>
<dbReference type="CDD" id="cd08497">
    <property type="entry name" value="MbnE-like"/>
    <property type="match status" value="1"/>
</dbReference>
<gene>
    <name evidence="3" type="ORF">C4K68_10590</name>
</gene>
<feature type="domain" description="Solute-binding protein family 5" evidence="2">
    <location>
        <begin position="110"/>
        <end position="517"/>
    </location>
</feature>
<evidence type="ECO:0000313" key="3">
    <source>
        <dbReference type="EMBL" id="PPC77313.1"/>
    </source>
</evidence>
<dbReference type="GO" id="GO:0042884">
    <property type="term" value="P:microcin transport"/>
    <property type="evidence" value="ECO:0007669"/>
    <property type="project" value="TreeGrafter"/>
</dbReference>
<dbReference type="Proteomes" id="UP000238196">
    <property type="component" value="Unassembled WGS sequence"/>
</dbReference>
<dbReference type="InterPro" id="IPR000914">
    <property type="entry name" value="SBP_5_dom"/>
</dbReference>
<protein>
    <recommendedName>
        <fullName evidence="2">Solute-binding protein family 5 domain-containing protein</fullName>
    </recommendedName>
</protein>
<dbReference type="PANTHER" id="PTHR30290:SF64">
    <property type="entry name" value="ABC TRANSPORTER PERIPLASMIC BINDING PROTEIN"/>
    <property type="match status" value="1"/>
</dbReference>
<dbReference type="GO" id="GO:0043190">
    <property type="term" value="C:ATP-binding cassette (ABC) transporter complex"/>
    <property type="evidence" value="ECO:0007669"/>
    <property type="project" value="InterPro"/>
</dbReference>
<dbReference type="Gene3D" id="3.40.190.10">
    <property type="entry name" value="Periplasmic binding protein-like II"/>
    <property type="match status" value="1"/>
</dbReference>
<comment type="caution">
    <text evidence="3">The sequence shown here is derived from an EMBL/GenBank/DDBJ whole genome shotgun (WGS) entry which is preliminary data.</text>
</comment>
<dbReference type="PANTHER" id="PTHR30290">
    <property type="entry name" value="PERIPLASMIC BINDING COMPONENT OF ABC TRANSPORTER"/>
    <property type="match status" value="1"/>
</dbReference>
<dbReference type="SUPFAM" id="SSF53850">
    <property type="entry name" value="Periplasmic binding protein-like II"/>
    <property type="match status" value="1"/>
</dbReference>
<proteinExistence type="predicted"/>
<keyword evidence="1" id="KW-0732">Signal</keyword>
<accession>A0A2S5KRH8</accession>
<dbReference type="Pfam" id="PF00496">
    <property type="entry name" value="SBP_bac_5"/>
    <property type="match status" value="1"/>
</dbReference>
<evidence type="ECO:0000313" key="4">
    <source>
        <dbReference type="Proteomes" id="UP000238196"/>
    </source>
</evidence>
<dbReference type="GO" id="GO:1904680">
    <property type="term" value="F:peptide transmembrane transporter activity"/>
    <property type="evidence" value="ECO:0007669"/>
    <property type="project" value="TreeGrafter"/>
</dbReference>
<dbReference type="EMBL" id="PRLP01000034">
    <property type="protein sequence ID" value="PPC77313.1"/>
    <property type="molecule type" value="Genomic_DNA"/>
</dbReference>
<dbReference type="InterPro" id="IPR030678">
    <property type="entry name" value="Peptide/Ni-bd"/>
</dbReference>
<reference evidence="3 4" key="1">
    <citation type="submission" date="2018-02" db="EMBL/GenBank/DDBJ databases">
        <title>novel marine gammaproteobacteria from coastal saline agro ecosystem.</title>
        <authorList>
            <person name="Krishnan R."/>
            <person name="Ramesh Kumar N."/>
        </authorList>
    </citation>
    <scope>NUCLEOTIDE SEQUENCE [LARGE SCALE GENOMIC DNA]</scope>
    <source>
        <strain evidence="3 4">228</strain>
    </source>
</reference>